<accession>M0NGP5</accession>
<evidence type="ECO:0000313" key="2">
    <source>
        <dbReference type="EMBL" id="EMA56279.1"/>
    </source>
</evidence>
<dbReference type="Proteomes" id="UP000011680">
    <property type="component" value="Unassembled WGS sequence"/>
</dbReference>
<dbReference type="Gene3D" id="1.10.10.10">
    <property type="entry name" value="Winged helix-like DNA-binding domain superfamily/Winged helix DNA-binding domain"/>
    <property type="match status" value="1"/>
</dbReference>
<evidence type="ECO:0000256" key="1">
    <source>
        <dbReference type="SAM" id="MobiDB-lite"/>
    </source>
</evidence>
<proteinExistence type="predicted"/>
<reference evidence="2 3" key="1">
    <citation type="journal article" date="2014" name="PLoS Genet.">
        <title>Phylogenetically driven sequencing of extremely halophilic archaea reveals strategies for static and dynamic osmo-response.</title>
        <authorList>
            <person name="Becker E.A."/>
            <person name="Seitzer P.M."/>
            <person name="Tritt A."/>
            <person name="Larsen D."/>
            <person name="Krusor M."/>
            <person name="Yao A.I."/>
            <person name="Wu D."/>
            <person name="Madern D."/>
            <person name="Eisen J.A."/>
            <person name="Darling A.E."/>
            <person name="Facciotti M.T."/>
        </authorList>
    </citation>
    <scope>NUCLEOTIDE SEQUENCE [LARGE SCALE GENOMIC DNA]</scope>
    <source>
        <strain evidence="2 3">JCM 13552</strain>
    </source>
</reference>
<feature type="compositionally biased region" description="Low complexity" evidence="1">
    <location>
        <begin position="393"/>
        <end position="412"/>
    </location>
</feature>
<dbReference type="InterPro" id="IPR036388">
    <property type="entry name" value="WH-like_DNA-bd_sf"/>
</dbReference>
<dbReference type="RefSeq" id="WP_007737554.1">
    <property type="nucleotide sequence ID" value="NZ_AOMF01000071.1"/>
</dbReference>
<dbReference type="eggNOG" id="arCOG04495">
    <property type="taxonomic scope" value="Archaea"/>
</dbReference>
<organism evidence="2 3">
    <name type="scientific">Halococcus thailandensis JCM 13552</name>
    <dbReference type="NCBI Taxonomy" id="1227457"/>
    <lineage>
        <taxon>Archaea</taxon>
        <taxon>Methanobacteriati</taxon>
        <taxon>Methanobacteriota</taxon>
        <taxon>Stenosarchaea group</taxon>
        <taxon>Halobacteria</taxon>
        <taxon>Halobacteriales</taxon>
        <taxon>Halococcaceae</taxon>
        <taxon>Halococcus</taxon>
    </lineage>
</organism>
<dbReference type="InterPro" id="IPR036390">
    <property type="entry name" value="WH_DNA-bd_sf"/>
</dbReference>
<keyword evidence="3" id="KW-1185">Reference proteome</keyword>
<gene>
    <name evidence="2" type="ORF">C451_03174</name>
</gene>
<evidence type="ECO:0000313" key="3">
    <source>
        <dbReference type="Proteomes" id="UP000011680"/>
    </source>
</evidence>
<feature type="region of interest" description="Disordered" evidence="1">
    <location>
        <begin position="1"/>
        <end position="26"/>
    </location>
</feature>
<dbReference type="STRING" id="1227457.C451_03174"/>
<name>M0NGP5_9EURY</name>
<dbReference type="EMBL" id="AOMF01000071">
    <property type="protein sequence ID" value="EMA56279.1"/>
    <property type="molecule type" value="Genomic_DNA"/>
</dbReference>
<comment type="caution">
    <text evidence="2">The sequence shown here is derived from an EMBL/GenBank/DDBJ whole genome shotgun (WGS) entry which is preliminary data.</text>
</comment>
<feature type="compositionally biased region" description="Low complexity" evidence="1">
    <location>
        <begin position="1"/>
        <end position="14"/>
    </location>
</feature>
<dbReference type="SUPFAM" id="SSF46785">
    <property type="entry name" value="Winged helix' DNA-binding domain"/>
    <property type="match status" value="1"/>
</dbReference>
<protein>
    <submittedName>
        <fullName evidence="2">Plasmid replication protein repH</fullName>
    </submittedName>
</protein>
<sequence>MSQQASASTSDAASHISGSEAGITLVPPGSSGQLTFDAPAVRRIGPRFTEWLPDILDALLPTITHTARELAFQYDPRTLQHQRPYLFAANLFDTYDVGTGPGTTTPAHPFNDALAKFAISYYEIDPDELSDHKRELYDYARGEILELGTRDLPGAPTGLDALRETVVPLLDAGDDTPAIVVSLDGAAWENIDDERTAARALDALALLGEVVSVRLICSPRLDAHLERAHPDWYDEYLTDTGDDHRGPAPTEAGEDALASAWEVIGEFAPGGGRLRLLAALDPDDEREVRDLKVDTAIELSEGSIDRYVREFADEYNLVDVDDRSKYNRVALTEVGAAAQTLIGPDYRVLHPAQSQFGDRLTRTRHGSTSVVCCTDAKDSPPTAGGCGSGSGAVGAEASSSPSSSEHSLPASAPTAEEWLAATGEATDTGYVRWLDGPDGRLDAWEMHERLLAGRRTEGVTLVDESVQPFEDGKVSYVSCFEDHAQVVAQWGGPLPTLVRITSALLSEKMWSKVLTPSAVGDDLDELYDGALNDATKDVLRLGAQVGWFGEDEHDYDGLRDRFGEIRRLLLSKLAELDGSDSAEWSNLCRDAHGLLASATHLYRAVDVDVSFHIRVPDTKKLRAGEDRYRGFLDFFKHTVPKNASYGIHSVYRLLYEERVDKLRHRMGVEFDGDTTADLTASWVISGPTASTFREDIQQAIALKTEDIREQIQEGVERGVSLEIPVVDGNSYGALRRVLNRHADRKDFATLDSEHRRKLVRLASATLGETPGRCSPYALAEALLSIGQAQSPTASLMPGDLAVGLAQLPAERLVPSLPPTMQKALKALLMADGSLGASEIIERADISDRSYTRNIDELAALGMVESVGNAGHKEWQAWIIPWWSPLTDVDGPRMADSDERDLTPASRWDDVLYEIALDLDLDPEYGLFAGPVDADEVFAALPRLERWRGFIESHYGLVDIENSRSTIGEDVDAPSVVEIGCDPTIRASEQASLD</sequence>
<dbReference type="AlphaFoldDB" id="M0NGP5"/>
<feature type="region of interest" description="Disordered" evidence="1">
    <location>
        <begin position="375"/>
        <end position="412"/>
    </location>
</feature>
<dbReference type="PATRIC" id="fig|1227457.3.peg.561"/>